<dbReference type="Pfam" id="PF05485">
    <property type="entry name" value="THAP"/>
    <property type="match status" value="1"/>
</dbReference>
<evidence type="ECO:0000256" key="5">
    <source>
        <dbReference type="PROSITE-ProRule" id="PRU00309"/>
    </source>
</evidence>
<organism evidence="7 8">
    <name type="scientific">Loxostege sticticalis</name>
    <name type="common">Beet webworm moth</name>
    <dbReference type="NCBI Taxonomy" id="481309"/>
    <lineage>
        <taxon>Eukaryota</taxon>
        <taxon>Metazoa</taxon>
        <taxon>Ecdysozoa</taxon>
        <taxon>Arthropoda</taxon>
        <taxon>Hexapoda</taxon>
        <taxon>Insecta</taxon>
        <taxon>Pterygota</taxon>
        <taxon>Neoptera</taxon>
        <taxon>Endopterygota</taxon>
        <taxon>Lepidoptera</taxon>
        <taxon>Glossata</taxon>
        <taxon>Ditrysia</taxon>
        <taxon>Pyraloidea</taxon>
        <taxon>Crambidae</taxon>
        <taxon>Pyraustinae</taxon>
        <taxon>Loxostege</taxon>
    </lineage>
</organism>
<accession>A0ABD0T961</accession>
<keyword evidence="1" id="KW-0479">Metal-binding</keyword>
<dbReference type="GO" id="GO:0003677">
    <property type="term" value="F:DNA binding"/>
    <property type="evidence" value="ECO:0007669"/>
    <property type="project" value="UniProtKB-UniRule"/>
</dbReference>
<keyword evidence="3" id="KW-0862">Zinc</keyword>
<evidence type="ECO:0000256" key="4">
    <source>
        <dbReference type="ARBA" id="ARBA00023125"/>
    </source>
</evidence>
<keyword evidence="2 5" id="KW-0863">Zinc-finger</keyword>
<feature type="domain" description="THAP-type" evidence="6">
    <location>
        <begin position="10"/>
        <end position="93"/>
    </location>
</feature>
<name>A0ABD0T961_LOXSC</name>
<proteinExistence type="predicted"/>
<gene>
    <name evidence="7" type="ORF">ABMA28_016537</name>
</gene>
<dbReference type="AlphaFoldDB" id="A0ABD0T961"/>
<dbReference type="Proteomes" id="UP001549921">
    <property type="component" value="Unassembled WGS sequence"/>
</dbReference>
<sequence>MISTNLHEKYSNYRYCIVRDCKNTSIKTQGTLWITVPSETNIRKAWLRLAERDPESLSTVTQIYFCEDHFDTWPAHCHFSLLILWAMYYSTLGYMKKCQSTQNVIEQRYEIIIGLNFKCQ</sequence>
<evidence type="ECO:0000256" key="3">
    <source>
        <dbReference type="ARBA" id="ARBA00022833"/>
    </source>
</evidence>
<dbReference type="EMBL" id="JBEDNZ010000008">
    <property type="protein sequence ID" value="KAL0839921.1"/>
    <property type="molecule type" value="Genomic_DNA"/>
</dbReference>
<evidence type="ECO:0000313" key="7">
    <source>
        <dbReference type="EMBL" id="KAL0839921.1"/>
    </source>
</evidence>
<reference evidence="7 8" key="1">
    <citation type="submission" date="2024-06" db="EMBL/GenBank/DDBJ databases">
        <title>A chromosome-level genome assembly of beet webworm, Loxostege sticticalis.</title>
        <authorList>
            <person name="Zhang Y."/>
        </authorList>
    </citation>
    <scope>NUCLEOTIDE SEQUENCE [LARGE SCALE GENOMIC DNA]</scope>
    <source>
        <strain evidence="7">AQ028</strain>
        <tissue evidence="7">Male pupae</tissue>
    </source>
</reference>
<evidence type="ECO:0000313" key="8">
    <source>
        <dbReference type="Proteomes" id="UP001549921"/>
    </source>
</evidence>
<comment type="caution">
    <text evidence="7">The sequence shown here is derived from an EMBL/GenBank/DDBJ whole genome shotgun (WGS) entry which is preliminary data.</text>
</comment>
<dbReference type="InterPro" id="IPR006612">
    <property type="entry name" value="THAP_Znf"/>
</dbReference>
<evidence type="ECO:0000256" key="1">
    <source>
        <dbReference type="ARBA" id="ARBA00022723"/>
    </source>
</evidence>
<evidence type="ECO:0000259" key="6">
    <source>
        <dbReference type="PROSITE" id="PS50950"/>
    </source>
</evidence>
<dbReference type="SUPFAM" id="SSF57716">
    <property type="entry name" value="Glucocorticoid receptor-like (DNA-binding domain)"/>
    <property type="match status" value="1"/>
</dbReference>
<dbReference type="GO" id="GO:0008270">
    <property type="term" value="F:zinc ion binding"/>
    <property type="evidence" value="ECO:0007669"/>
    <property type="project" value="UniProtKB-KW"/>
</dbReference>
<evidence type="ECO:0000256" key="2">
    <source>
        <dbReference type="ARBA" id="ARBA00022771"/>
    </source>
</evidence>
<dbReference type="PROSITE" id="PS50950">
    <property type="entry name" value="ZF_THAP"/>
    <property type="match status" value="1"/>
</dbReference>
<keyword evidence="4 5" id="KW-0238">DNA-binding</keyword>
<protein>
    <recommendedName>
        <fullName evidence="6">THAP-type domain-containing protein</fullName>
    </recommendedName>
</protein>